<dbReference type="FunFam" id="3.30.70.240:FF:000006">
    <property type="entry name" value="Elongation factor like GTPase 1"/>
    <property type="match status" value="1"/>
</dbReference>
<dbReference type="GO" id="GO:0043022">
    <property type="term" value="F:ribosome binding"/>
    <property type="evidence" value="ECO:0007669"/>
    <property type="project" value="TreeGrafter"/>
</dbReference>
<proteinExistence type="predicted"/>
<keyword evidence="3" id="KW-1185">Reference proteome</keyword>
<dbReference type="CDD" id="cd01681">
    <property type="entry name" value="aeEF2_snRNP_like_IV"/>
    <property type="match status" value="1"/>
</dbReference>
<dbReference type="SMART" id="SM00838">
    <property type="entry name" value="EFG_C"/>
    <property type="match status" value="1"/>
</dbReference>
<reference evidence="2 3" key="1">
    <citation type="journal article" date="2018" name="Nat. Ecol. Evol.">
        <title>Genomic signatures of mitonuclear coevolution across populations of Tigriopus californicus.</title>
        <authorList>
            <person name="Barreto F.S."/>
            <person name="Watson E.T."/>
            <person name="Lima T.G."/>
            <person name="Willett C.S."/>
            <person name="Edmands S."/>
            <person name="Li W."/>
            <person name="Burton R.S."/>
        </authorList>
    </citation>
    <scope>NUCLEOTIDE SEQUENCE [LARGE SCALE GENOMIC DNA]</scope>
    <source>
        <strain evidence="2 3">San Diego</strain>
    </source>
</reference>
<dbReference type="GO" id="GO:0005829">
    <property type="term" value="C:cytosol"/>
    <property type="evidence" value="ECO:0007669"/>
    <property type="project" value="TreeGrafter"/>
</dbReference>
<dbReference type="GO" id="GO:1990904">
    <property type="term" value="C:ribonucleoprotein complex"/>
    <property type="evidence" value="ECO:0007669"/>
    <property type="project" value="TreeGrafter"/>
</dbReference>
<dbReference type="Gene3D" id="3.30.230.10">
    <property type="match status" value="1"/>
</dbReference>
<dbReference type="PANTHER" id="PTHR42908">
    <property type="entry name" value="TRANSLATION ELONGATION FACTOR-RELATED"/>
    <property type="match status" value="1"/>
</dbReference>
<dbReference type="STRING" id="6832.A0A553N6J0"/>
<evidence type="ECO:0000313" key="2">
    <source>
        <dbReference type="EMBL" id="TRY61055.1"/>
    </source>
</evidence>
<gene>
    <name evidence="2" type="ORF">TCAL_17199</name>
</gene>
<sequence>MPNLTFRMQGPGGAEATAQACGSSLARILHIFMLMSCNFDEKSGKKLITLSTPDKRCQIKVEAVPLNPEAIGILEKNVDLFRALDQESTESLSENILQDKREVQLQLKTALRDTVNDLSVDRIWCLGPRRCGPNLLLNGFNEHGSIWQKSTTPVCQYDSSILNGFQMATMAGPLCEEPMMGVAFIIHDIQIDAQPEGSTSGLHGPLSGQIVSTVKEGCRRAFQSHPQRLMAAMYSCDIQVQAEALGKLFASLGKRHGKIVHEDMVAGSSTFVVTAHLPVIESFQFSHEILRQTSGLAMPQLVFSHWELIDVDPFWVPSSEEEILHFGDKADSENQARQYMNDVRKKKGLMIDEKIVEFAEKQRTLTKMK</sequence>
<dbReference type="GO" id="GO:0003924">
    <property type="term" value="F:GTPase activity"/>
    <property type="evidence" value="ECO:0007669"/>
    <property type="project" value="TreeGrafter"/>
</dbReference>
<dbReference type="AlphaFoldDB" id="A0A553N6J0"/>
<dbReference type="InterPro" id="IPR000640">
    <property type="entry name" value="EFG_V-like"/>
</dbReference>
<dbReference type="Gene3D" id="3.30.70.240">
    <property type="match status" value="1"/>
</dbReference>
<organism evidence="2 3">
    <name type="scientific">Tigriopus californicus</name>
    <name type="common">Marine copepod</name>
    <dbReference type="NCBI Taxonomy" id="6832"/>
    <lineage>
        <taxon>Eukaryota</taxon>
        <taxon>Metazoa</taxon>
        <taxon>Ecdysozoa</taxon>
        <taxon>Arthropoda</taxon>
        <taxon>Crustacea</taxon>
        <taxon>Multicrustacea</taxon>
        <taxon>Hexanauplia</taxon>
        <taxon>Copepoda</taxon>
        <taxon>Harpacticoida</taxon>
        <taxon>Harpacticidae</taxon>
        <taxon>Tigriopus</taxon>
    </lineage>
</organism>
<name>A0A553N6J0_TIGCA</name>
<dbReference type="Proteomes" id="UP000318571">
    <property type="component" value="Chromosome 8"/>
</dbReference>
<dbReference type="SUPFAM" id="SSF54980">
    <property type="entry name" value="EF-G C-terminal domain-like"/>
    <property type="match status" value="1"/>
</dbReference>
<protein>
    <recommendedName>
        <fullName evidence="1">Elongation factor EFG domain-containing protein</fullName>
    </recommendedName>
</protein>
<dbReference type="SUPFAM" id="SSF54211">
    <property type="entry name" value="Ribosomal protein S5 domain 2-like"/>
    <property type="match status" value="1"/>
</dbReference>
<dbReference type="InterPro" id="IPR020568">
    <property type="entry name" value="Ribosomal_Su5_D2-typ_SF"/>
</dbReference>
<dbReference type="InterPro" id="IPR056752">
    <property type="entry name" value="EFL1"/>
</dbReference>
<dbReference type="Pfam" id="PF25118">
    <property type="entry name" value="EFL1"/>
    <property type="match status" value="1"/>
</dbReference>
<evidence type="ECO:0000313" key="3">
    <source>
        <dbReference type="Proteomes" id="UP000318571"/>
    </source>
</evidence>
<dbReference type="PANTHER" id="PTHR42908:SF3">
    <property type="entry name" value="ELONGATION FACTOR-LIKE GTPASE 1"/>
    <property type="match status" value="1"/>
</dbReference>
<comment type="caution">
    <text evidence="2">The sequence shown here is derived from an EMBL/GenBank/DDBJ whole genome shotgun (WGS) entry which is preliminary data.</text>
</comment>
<dbReference type="GO" id="GO:0042256">
    <property type="term" value="P:cytosolic ribosome assembly"/>
    <property type="evidence" value="ECO:0007669"/>
    <property type="project" value="TreeGrafter"/>
</dbReference>
<dbReference type="OMA" id="RRICEDG"/>
<feature type="domain" description="Elongation factor EFG" evidence="1">
    <location>
        <begin position="228"/>
        <end position="323"/>
    </location>
</feature>
<accession>A0A553N6J0</accession>
<evidence type="ECO:0000259" key="1">
    <source>
        <dbReference type="SMART" id="SM00838"/>
    </source>
</evidence>
<dbReference type="EMBL" id="VCGU01000459">
    <property type="protein sequence ID" value="TRY61055.1"/>
    <property type="molecule type" value="Genomic_DNA"/>
</dbReference>
<dbReference type="InterPro" id="IPR014721">
    <property type="entry name" value="Ribsml_uS5_D2-typ_fold_subgr"/>
</dbReference>
<dbReference type="CDD" id="cd04096">
    <property type="entry name" value="eEF2_snRNP_like_C"/>
    <property type="match status" value="1"/>
</dbReference>
<dbReference type="Pfam" id="PF00679">
    <property type="entry name" value="EFG_C"/>
    <property type="match status" value="1"/>
</dbReference>
<dbReference type="InterPro" id="IPR035647">
    <property type="entry name" value="EFG_III/V"/>
</dbReference>